<dbReference type="PANTHER" id="PTHR11735">
    <property type="entry name" value="TRNA N6-ADENOSINE THREONYLCARBAMOYLTRANSFERASE"/>
    <property type="match status" value="1"/>
</dbReference>
<keyword evidence="2" id="KW-0378">Hydrolase</keyword>
<proteinExistence type="predicted"/>
<gene>
    <name evidence="2" type="ordered locus">Cst_c26480</name>
</gene>
<dbReference type="InterPro" id="IPR022496">
    <property type="entry name" value="T6A_TsaB"/>
</dbReference>
<accession>L7VVL3</accession>
<evidence type="ECO:0000313" key="2">
    <source>
        <dbReference type="EMBL" id="AGC69598.1"/>
    </source>
</evidence>
<dbReference type="KEGG" id="css:Cst_c26480"/>
<dbReference type="GO" id="GO:0002949">
    <property type="term" value="P:tRNA threonylcarbamoyladenosine modification"/>
    <property type="evidence" value="ECO:0007669"/>
    <property type="project" value="InterPro"/>
</dbReference>
<dbReference type="EMBL" id="CP004044">
    <property type="protein sequence ID" value="AGC69598.1"/>
    <property type="molecule type" value="Genomic_DNA"/>
</dbReference>
<evidence type="ECO:0000313" key="3">
    <source>
        <dbReference type="Proteomes" id="UP000011220"/>
    </source>
</evidence>
<dbReference type="InterPro" id="IPR000905">
    <property type="entry name" value="Gcp-like_dom"/>
</dbReference>
<sequence length="238" mass="26023">MIILALDTSAQAASVAVVKDGYLTGEITIRNGKTHSQKVIPMIHQLLEILDYKPEDLDMLAVANGPGSFTGLRIGVVTIKAMAYALNLPVVEVSTLMALAYTVSAPDGLVCPVMDARNRQVYTGLYKIDNESVSVLMEDTGIAIEELVSKLRAYDMPIHFVGDAVSLYEDYILDQGIKARFAPDNIFTHRAAAVAYLAWLMQKDGKVTDAFHVVPNYLRKSQAERMKELLSGSNSNGK</sequence>
<dbReference type="SUPFAM" id="SSF53067">
    <property type="entry name" value="Actin-like ATPase domain"/>
    <property type="match status" value="2"/>
</dbReference>
<dbReference type="Gene3D" id="3.30.420.40">
    <property type="match status" value="2"/>
</dbReference>
<dbReference type="GO" id="GO:0008233">
    <property type="term" value="F:peptidase activity"/>
    <property type="evidence" value="ECO:0007669"/>
    <property type="project" value="UniProtKB-KW"/>
</dbReference>
<dbReference type="Proteomes" id="UP000011220">
    <property type="component" value="Chromosome"/>
</dbReference>
<dbReference type="PATRIC" id="fig|1121335.3.peg.2655"/>
<dbReference type="KEGG" id="csd:Clst_2534"/>
<dbReference type="eggNOG" id="COG1214">
    <property type="taxonomic scope" value="Bacteria"/>
</dbReference>
<dbReference type="GO" id="GO:0006508">
    <property type="term" value="P:proteolysis"/>
    <property type="evidence" value="ECO:0007669"/>
    <property type="project" value="UniProtKB-KW"/>
</dbReference>
<protein>
    <submittedName>
        <fullName evidence="2">Peptidase M22 glycoprotease</fullName>
    </submittedName>
</protein>
<dbReference type="NCBIfam" id="TIGR03725">
    <property type="entry name" value="T6A_YeaZ"/>
    <property type="match status" value="1"/>
</dbReference>
<organism evidence="2 3">
    <name type="scientific">Thermoclostridium stercorarium (strain ATCC 35414 / DSM 8532 / NCIMB 11754)</name>
    <name type="common">Clostridium stercorarium</name>
    <dbReference type="NCBI Taxonomy" id="1121335"/>
    <lineage>
        <taxon>Bacteria</taxon>
        <taxon>Bacillati</taxon>
        <taxon>Bacillota</taxon>
        <taxon>Clostridia</taxon>
        <taxon>Eubacteriales</taxon>
        <taxon>Oscillospiraceae</taxon>
        <taxon>Thermoclostridium</taxon>
    </lineage>
</organism>
<name>L7VVL3_THES1</name>
<dbReference type="InterPro" id="IPR043129">
    <property type="entry name" value="ATPase_NBD"/>
</dbReference>
<keyword evidence="2" id="KW-0645">Protease</keyword>
<dbReference type="STRING" id="1121335.Cst_c26480"/>
<dbReference type="CDD" id="cd24032">
    <property type="entry name" value="ASKHA_NBD_TsaB"/>
    <property type="match status" value="1"/>
</dbReference>
<dbReference type="Pfam" id="PF00814">
    <property type="entry name" value="TsaD"/>
    <property type="match status" value="1"/>
</dbReference>
<evidence type="ECO:0000259" key="1">
    <source>
        <dbReference type="Pfam" id="PF00814"/>
    </source>
</evidence>
<dbReference type="PANTHER" id="PTHR11735:SF11">
    <property type="entry name" value="TRNA THREONYLCARBAMOYLADENOSINE BIOSYNTHESIS PROTEIN TSAB"/>
    <property type="match status" value="1"/>
</dbReference>
<feature type="domain" description="Gcp-like" evidence="1">
    <location>
        <begin position="33"/>
        <end position="224"/>
    </location>
</feature>
<reference evidence="2 3" key="1">
    <citation type="journal article" date="2013" name="Genome Announc.">
        <title>Complete genome sequence of Clostridium stercorarium subsp. stercorarium strain DSM 8532, a thermophilic degrader of plant cell wall fibers.</title>
        <authorList>
            <person name="Poehlein A."/>
            <person name="Zverlov V.V."/>
            <person name="Daniel R."/>
            <person name="Schwarz W.H."/>
            <person name="Liebl W."/>
        </authorList>
    </citation>
    <scope>NUCLEOTIDE SEQUENCE [LARGE SCALE GENOMIC DNA]</scope>
    <source>
        <strain evidence="3">ATCC 35414 / DSM 8532 / NCIMB 11754</strain>
    </source>
</reference>
<dbReference type="RefSeq" id="WP_015360274.1">
    <property type="nucleotide sequence ID" value="NC_020134.1"/>
</dbReference>
<dbReference type="GO" id="GO:0005829">
    <property type="term" value="C:cytosol"/>
    <property type="evidence" value="ECO:0007669"/>
    <property type="project" value="TreeGrafter"/>
</dbReference>
<dbReference type="AlphaFoldDB" id="L7VVL3"/>
<keyword evidence="3" id="KW-1185">Reference proteome</keyword>